<reference evidence="1 2" key="1">
    <citation type="submission" date="2011-06" db="EMBL/GenBank/DDBJ databases">
        <authorList>
            <person name="Muzny D."/>
            <person name="Qin X."/>
            <person name="Deng J."/>
            <person name="Jiang H."/>
            <person name="Liu Y."/>
            <person name="Qu J."/>
            <person name="Song X.-Z."/>
            <person name="Zhang L."/>
            <person name="Thornton R."/>
            <person name="Coyle M."/>
            <person name="Francisco L."/>
            <person name="Jackson L."/>
            <person name="Javaid M."/>
            <person name="Korchina V."/>
            <person name="Kovar C."/>
            <person name="Mata R."/>
            <person name="Mathew T."/>
            <person name="Ngo R."/>
            <person name="Nguyen L."/>
            <person name="Nguyen N."/>
            <person name="Okwuonu G."/>
            <person name="Ongeri F."/>
            <person name="Pham C."/>
            <person name="Simmons D."/>
            <person name="Wilczek-Boney K."/>
            <person name="Hale W."/>
            <person name="Jakkamsetti A."/>
            <person name="Pham P."/>
            <person name="Ruth R."/>
            <person name="San Lucas F."/>
            <person name="Warren J."/>
            <person name="Zhang J."/>
            <person name="Zhao Z."/>
            <person name="Zhou C."/>
            <person name="Zhu D."/>
            <person name="Lee S."/>
            <person name="Bess C."/>
            <person name="Blankenburg K."/>
            <person name="Forbes L."/>
            <person name="Fu Q."/>
            <person name="Gubbala S."/>
            <person name="Hirani K."/>
            <person name="Jayaseelan J.C."/>
            <person name="Lara F."/>
            <person name="Munidasa M."/>
            <person name="Palculict T."/>
            <person name="Patil S."/>
            <person name="Pu L.-L."/>
            <person name="Saada N."/>
            <person name="Tang L."/>
            <person name="Weissenberger G."/>
            <person name="Zhu Y."/>
            <person name="Hemphill L."/>
            <person name="Shang Y."/>
            <person name="Youmans B."/>
            <person name="Ayvaz T."/>
            <person name="Ross M."/>
            <person name="Santibanez J."/>
            <person name="Aqrawi P."/>
            <person name="Gross S."/>
            <person name="Joshi V."/>
            <person name="Fowler G."/>
            <person name="Nazareth L."/>
            <person name="Reid J."/>
            <person name="Worley K."/>
            <person name="Petrosino J."/>
            <person name="Highlander S."/>
            <person name="Gibbs R."/>
        </authorList>
    </citation>
    <scope>NUCLEOTIDE SEQUENCE [LARGE SCALE GENOMIC DNA]</scope>
    <source>
        <strain evidence="1 2">ATCC 25577</strain>
    </source>
</reference>
<gene>
    <name evidence="1" type="ORF">HMPREF9153_2142</name>
</gene>
<comment type="caution">
    <text evidence="1">The sequence shown here is derived from an EMBL/GenBank/DDBJ whole genome shotgun (WGS) entry which is preliminary data.</text>
</comment>
<evidence type="ECO:0000313" key="2">
    <source>
        <dbReference type="Proteomes" id="UP000005332"/>
    </source>
</evidence>
<sequence length="41" mass="4179">MGDGAGKVRDGDGSRLADAELPIWLMVPTPSCVGGSLPSHQ</sequence>
<keyword evidence="2" id="KW-1185">Reference proteome</keyword>
<dbReference type="AlphaFoldDB" id="G4D0C0"/>
<dbReference type="HOGENOM" id="CLU_3274997_0_0_11"/>
<name>G4D0C0_9ACTN</name>
<accession>G4D0C0</accession>
<evidence type="ECO:0000313" key="1">
    <source>
        <dbReference type="EMBL" id="EGY77189.1"/>
    </source>
</evidence>
<dbReference type="PATRIC" id="fig|997355.3.peg.2116"/>
<proteinExistence type="predicted"/>
<dbReference type="Proteomes" id="UP000005332">
    <property type="component" value="Unassembled WGS sequence"/>
</dbReference>
<organism evidence="1 2">
    <name type="scientific">Cutibacterium avidum ATCC 25577</name>
    <dbReference type="NCBI Taxonomy" id="997355"/>
    <lineage>
        <taxon>Bacteria</taxon>
        <taxon>Bacillati</taxon>
        <taxon>Actinomycetota</taxon>
        <taxon>Actinomycetes</taxon>
        <taxon>Propionibacteriales</taxon>
        <taxon>Propionibacteriaceae</taxon>
        <taxon>Cutibacterium</taxon>
    </lineage>
</organism>
<protein>
    <submittedName>
        <fullName evidence="1">Uncharacterized protein</fullName>
    </submittedName>
</protein>
<dbReference type="EMBL" id="AGBA01000015">
    <property type="protein sequence ID" value="EGY77189.1"/>
    <property type="molecule type" value="Genomic_DNA"/>
</dbReference>